<feature type="transmembrane region" description="Helical" evidence="10">
    <location>
        <begin position="270"/>
        <end position="291"/>
    </location>
</feature>
<dbReference type="InterPro" id="IPR050660">
    <property type="entry name" value="NEK_Ser/Thr_kinase"/>
</dbReference>
<feature type="compositionally biased region" description="Acidic residues" evidence="9">
    <location>
        <begin position="414"/>
        <end position="433"/>
    </location>
</feature>
<dbReference type="PROSITE" id="PS50011">
    <property type="entry name" value="PROTEIN_KINASE_DOM"/>
    <property type="match status" value="1"/>
</dbReference>
<comment type="catalytic activity">
    <reaction evidence="8">
        <text>L-seryl-[protein] + ATP = O-phospho-L-seryl-[protein] + ADP + H(+)</text>
        <dbReference type="Rhea" id="RHEA:17989"/>
        <dbReference type="Rhea" id="RHEA-COMP:9863"/>
        <dbReference type="Rhea" id="RHEA-COMP:11604"/>
        <dbReference type="ChEBI" id="CHEBI:15378"/>
        <dbReference type="ChEBI" id="CHEBI:29999"/>
        <dbReference type="ChEBI" id="CHEBI:30616"/>
        <dbReference type="ChEBI" id="CHEBI:83421"/>
        <dbReference type="ChEBI" id="CHEBI:456216"/>
        <dbReference type="EC" id="2.7.11.1"/>
    </reaction>
</comment>
<name>A0ABP9EJ92_9PSEU</name>
<gene>
    <name evidence="12" type="ORF">GCM10023203_34400</name>
</gene>
<evidence type="ECO:0000256" key="2">
    <source>
        <dbReference type="ARBA" id="ARBA00022527"/>
    </source>
</evidence>
<dbReference type="InterPro" id="IPR000719">
    <property type="entry name" value="Prot_kinase_dom"/>
</dbReference>
<comment type="catalytic activity">
    <reaction evidence="7">
        <text>L-threonyl-[protein] + ATP = O-phospho-L-threonyl-[protein] + ADP + H(+)</text>
        <dbReference type="Rhea" id="RHEA:46608"/>
        <dbReference type="Rhea" id="RHEA-COMP:11060"/>
        <dbReference type="Rhea" id="RHEA-COMP:11605"/>
        <dbReference type="ChEBI" id="CHEBI:15378"/>
        <dbReference type="ChEBI" id="CHEBI:30013"/>
        <dbReference type="ChEBI" id="CHEBI:30616"/>
        <dbReference type="ChEBI" id="CHEBI:61977"/>
        <dbReference type="ChEBI" id="CHEBI:456216"/>
        <dbReference type="EC" id="2.7.11.1"/>
    </reaction>
</comment>
<proteinExistence type="predicted"/>
<dbReference type="Gene3D" id="1.10.510.10">
    <property type="entry name" value="Transferase(Phosphotransferase) domain 1"/>
    <property type="match status" value="1"/>
</dbReference>
<evidence type="ECO:0000256" key="7">
    <source>
        <dbReference type="ARBA" id="ARBA00047899"/>
    </source>
</evidence>
<accession>A0ABP9EJ92</accession>
<keyword evidence="5" id="KW-0418">Kinase</keyword>
<keyword evidence="10" id="KW-0472">Membrane</keyword>
<dbReference type="InterPro" id="IPR011009">
    <property type="entry name" value="Kinase-like_dom_sf"/>
</dbReference>
<evidence type="ECO:0000256" key="10">
    <source>
        <dbReference type="SAM" id="Phobius"/>
    </source>
</evidence>
<dbReference type="Proteomes" id="UP001500457">
    <property type="component" value="Unassembled WGS sequence"/>
</dbReference>
<feature type="domain" description="Protein kinase" evidence="11">
    <location>
        <begin position="24"/>
        <end position="267"/>
    </location>
</feature>
<keyword evidence="10" id="KW-1133">Transmembrane helix</keyword>
<sequence>MHLVEQPAATESATADASLVGDRYRLGHLLTADPRRRVHEGWDTRLQRAVALVLVAPAPGTDREPMLPAAPTARLHLHRPGLAELYDGGVHAGELFLVCQRVPGPTLEQRLATRCTVPELADLVRAVAGILAEVHRRGAVHGALTPARVLLGGGHPVVAECGVAGLVEQWSGLADATPFRAPEQATGHTGPAADVHALGRVLLDAPVRRPLSPGARALRALGRRMTAVAPEQRPDAVEVASTLAAITAASRGGPDVAATSLRARRRLARAIGAVAVLGGLVLGASTAGALLGHPAPGGSALVAPPGRPAVAAPSSTTAHRPSAPDPRTSVRATPRTADVSPVAATRSSAPGGAVEPAPADADTTTGEPGEPRATRPSATPSTPSAPSTTERPTPSAPTAPTPTAPTPTAPTEPSETETEPTEPTEPTETEPTEPTEPTATARTDGADTDS</sequence>
<keyword evidence="13" id="KW-1185">Reference proteome</keyword>
<dbReference type="SUPFAM" id="SSF56112">
    <property type="entry name" value="Protein kinase-like (PK-like)"/>
    <property type="match status" value="1"/>
</dbReference>
<evidence type="ECO:0000256" key="4">
    <source>
        <dbReference type="ARBA" id="ARBA00022741"/>
    </source>
</evidence>
<evidence type="ECO:0000256" key="6">
    <source>
        <dbReference type="ARBA" id="ARBA00022840"/>
    </source>
</evidence>
<keyword evidence="6" id="KW-0067">ATP-binding</keyword>
<organism evidence="12 13">
    <name type="scientific">Actinomycetospora straminea</name>
    <dbReference type="NCBI Taxonomy" id="663607"/>
    <lineage>
        <taxon>Bacteria</taxon>
        <taxon>Bacillati</taxon>
        <taxon>Actinomycetota</taxon>
        <taxon>Actinomycetes</taxon>
        <taxon>Pseudonocardiales</taxon>
        <taxon>Pseudonocardiaceae</taxon>
        <taxon>Actinomycetospora</taxon>
    </lineage>
</organism>
<dbReference type="EMBL" id="BAABHQ010000009">
    <property type="protein sequence ID" value="GAA4880535.1"/>
    <property type="molecule type" value="Genomic_DNA"/>
</dbReference>
<evidence type="ECO:0000256" key="5">
    <source>
        <dbReference type="ARBA" id="ARBA00022777"/>
    </source>
</evidence>
<feature type="compositionally biased region" description="Low complexity" evidence="9">
    <location>
        <begin position="374"/>
        <end position="393"/>
    </location>
</feature>
<evidence type="ECO:0000313" key="12">
    <source>
        <dbReference type="EMBL" id="GAA4880535.1"/>
    </source>
</evidence>
<dbReference type="PANTHER" id="PTHR43671">
    <property type="entry name" value="SERINE/THREONINE-PROTEIN KINASE NEK"/>
    <property type="match status" value="1"/>
</dbReference>
<dbReference type="PANTHER" id="PTHR43671:SF98">
    <property type="entry name" value="SERINE_THREONINE-PROTEIN KINASE NEK11"/>
    <property type="match status" value="1"/>
</dbReference>
<reference evidence="13" key="1">
    <citation type="journal article" date="2019" name="Int. J. Syst. Evol. Microbiol.">
        <title>The Global Catalogue of Microorganisms (GCM) 10K type strain sequencing project: providing services to taxonomists for standard genome sequencing and annotation.</title>
        <authorList>
            <consortium name="The Broad Institute Genomics Platform"/>
            <consortium name="The Broad Institute Genome Sequencing Center for Infectious Disease"/>
            <person name="Wu L."/>
            <person name="Ma J."/>
        </authorList>
    </citation>
    <scope>NUCLEOTIDE SEQUENCE [LARGE SCALE GENOMIC DNA]</scope>
    <source>
        <strain evidence="13">JCM 17983</strain>
    </source>
</reference>
<evidence type="ECO:0000259" key="11">
    <source>
        <dbReference type="PROSITE" id="PS50011"/>
    </source>
</evidence>
<evidence type="ECO:0000256" key="1">
    <source>
        <dbReference type="ARBA" id="ARBA00012513"/>
    </source>
</evidence>
<evidence type="ECO:0000256" key="9">
    <source>
        <dbReference type="SAM" id="MobiDB-lite"/>
    </source>
</evidence>
<keyword evidence="4" id="KW-0547">Nucleotide-binding</keyword>
<feature type="region of interest" description="Disordered" evidence="9">
    <location>
        <begin position="301"/>
        <end position="450"/>
    </location>
</feature>
<evidence type="ECO:0000313" key="13">
    <source>
        <dbReference type="Proteomes" id="UP001500457"/>
    </source>
</evidence>
<dbReference type="SMART" id="SM00220">
    <property type="entry name" value="S_TKc"/>
    <property type="match status" value="1"/>
</dbReference>
<evidence type="ECO:0000256" key="8">
    <source>
        <dbReference type="ARBA" id="ARBA00048679"/>
    </source>
</evidence>
<keyword evidence="2" id="KW-0723">Serine/threonine-protein kinase</keyword>
<feature type="compositionally biased region" description="Pro residues" evidence="9">
    <location>
        <begin position="394"/>
        <end position="410"/>
    </location>
</feature>
<evidence type="ECO:0000256" key="3">
    <source>
        <dbReference type="ARBA" id="ARBA00022679"/>
    </source>
</evidence>
<feature type="compositionally biased region" description="Low complexity" evidence="9">
    <location>
        <begin position="301"/>
        <end position="313"/>
    </location>
</feature>
<keyword evidence="10" id="KW-0812">Transmembrane</keyword>
<dbReference type="EC" id="2.7.11.1" evidence="1"/>
<protein>
    <recommendedName>
        <fullName evidence="1">non-specific serine/threonine protein kinase</fullName>
        <ecNumber evidence="1">2.7.11.1</ecNumber>
    </recommendedName>
</protein>
<keyword evidence="3" id="KW-0808">Transferase</keyword>
<comment type="caution">
    <text evidence="12">The sequence shown here is derived from an EMBL/GenBank/DDBJ whole genome shotgun (WGS) entry which is preliminary data.</text>
</comment>